<dbReference type="InterPro" id="IPR036928">
    <property type="entry name" value="AS_sf"/>
</dbReference>
<dbReference type="Gene3D" id="3.90.1300.10">
    <property type="entry name" value="Amidase signature (AS) domain"/>
    <property type="match status" value="1"/>
</dbReference>
<keyword evidence="3" id="KW-1185">Reference proteome</keyword>
<dbReference type="InterPro" id="IPR023631">
    <property type="entry name" value="Amidase_dom"/>
</dbReference>
<dbReference type="GO" id="GO:0005739">
    <property type="term" value="C:mitochondrion"/>
    <property type="evidence" value="ECO:0007669"/>
    <property type="project" value="TreeGrafter"/>
</dbReference>
<dbReference type="PANTHER" id="PTHR11895:SF7">
    <property type="entry name" value="GLUTAMYL-TRNA(GLN) AMIDOTRANSFERASE SUBUNIT A, MITOCHONDRIAL"/>
    <property type="match status" value="1"/>
</dbReference>
<gene>
    <name evidence="2" type="ORF">NLS_LOCUS8641</name>
</gene>
<dbReference type="GO" id="GO:0070681">
    <property type="term" value="P:glutaminyl-tRNAGln biosynthesis via transamidation"/>
    <property type="evidence" value="ECO:0007669"/>
    <property type="project" value="TreeGrafter"/>
</dbReference>
<name>A0A3P6UA10_LITSI</name>
<dbReference type="OrthoDB" id="421993at2759"/>
<dbReference type="STRING" id="42156.A0A3P6UA10"/>
<evidence type="ECO:0000313" key="3">
    <source>
        <dbReference type="Proteomes" id="UP000277928"/>
    </source>
</evidence>
<dbReference type="GO" id="GO:0050567">
    <property type="term" value="F:glutaminyl-tRNA synthase (glutamine-hydrolyzing) activity"/>
    <property type="evidence" value="ECO:0007669"/>
    <property type="project" value="TreeGrafter"/>
</dbReference>
<evidence type="ECO:0000259" key="1">
    <source>
        <dbReference type="Pfam" id="PF01425"/>
    </source>
</evidence>
<dbReference type="Pfam" id="PF01425">
    <property type="entry name" value="Amidase"/>
    <property type="match status" value="1"/>
</dbReference>
<accession>A0A3P6UA10</accession>
<dbReference type="GO" id="GO:0032543">
    <property type="term" value="P:mitochondrial translation"/>
    <property type="evidence" value="ECO:0007669"/>
    <property type="project" value="TreeGrafter"/>
</dbReference>
<dbReference type="EMBL" id="UYRX01001137">
    <property type="protein sequence ID" value="VDK88370.1"/>
    <property type="molecule type" value="Genomic_DNA"/>
</dbReference>
<dbReference type="AlphaFoldDB" id="A0A3P6UA10"/>
<protein>
    <recommendedName>
        <fullName evidence="1">Amidase domain-containing protein</fullName>
    </recommendedName>
</protein>
<dbReference type="PANTHER" id="PTHR11895">
    <property type="entry name" value="TRANSAMIDASE"/>
    <property type="match status" value="1"/>
</dbReference>
<sequence length="92" mass="9991">MSGRDAFDSTCIDTPSSCFMQGRPVKGVTVGIPKEYHNESLSNECWKGWNEAAKALAALGCKIKEVSMPSTAYSIICYHVLAEADITSNMAR</sequence>
<feature type="domain" description="Amidase" evidence="1">
    <location>
        <begin position="1"/>
        <end position="91"/>
    </location>
</feature>
<dbReference type="OMA" id="STCIDTP"/>
<organism evidence="2 3">
    <name type="scientific">Litomosoides sigmodontis</name>
    <name type="common">Filarial nematode worm</name>
    <dbReference type="NCBI Taxonomy" id="42156"/>
    <lineage>
        <taxon>Eukaryota</taxon>
        <taxon>Metazoa</taxon>
        <taxon>Ecdysozoa</taxon>
        <taxon>Nematoda</taxon>
        <taxon>Chromadorea</taxon>
        <taxon>Rhabditida</taxon>
        <taxon>Spirurina</taxon>
        <taxon>Spiruromorpha</taxon>
        <taxon>Filarioidea</taxon>
        <taxon>Onchocercidae</taxon>
        <taxon>Litomosoides</taxon>
    </lineage>
</organism>
<dbReference type="SUPFAM" id="SSF75304">
    <property type="entry name" value="Amidase signature (AS) enzymes"/>
    <property type="match status" value="1"/>
</dbReference>
<proteinExistence type="predicted"/>
<dbReference type="Proteomes" id="UP000277928">
    <property type="component" value="Unassembled WGS sequence"/>
</dbReference>
<dbReference type="GO" id="GO:0030956">
    <property type="term" value="C:glutamyl-tRNA(Gln) amidotransferase complex"/>
    <property type="evidence" value="ECO:0007669"/>
    <property type="project" value="TreeGrafter"/>
</dbReference>
<reference evidence="2 3" key="1">
    <citation type="submission" date="2018-08" db="EMBL/GenBank/DDBJ databases">
        <authorList>
            <person name="Laetsch R D."/>
            <person name="Stevens L."/>
            <person name="Kumar S."/>
            <person name="Blaxter L. M."/>
        </authorList>
    </citation>
    <scope>NUCLEOTIDE SEQUENCE [LARGE SCALE GENOMIC DNA]</scope>
</reference>
<dbReference type="InterPro" id="IPR000120">
    <property type="entry name" value="Amidase"/>
</dbReference>
<evidence type="ECO:0000313" key="2">
    <source>
        <dbReference type="EMBL" id="VDK88370.1"/>
    </source>
</evidence>